<comment type="caution">
    <text evidence="2">The sequence shown here is derived from an EMBL/GenBank/DDBJ whole genome shotgun (WGS) entry which is preliminary data.</text>
</comment>
<dbReference type="Pfam" id="PF00563">
    <property type="entry name" value="EAL"/>
    <property type="match status" value="1"/>
</dbReference>
<sequence>MKSDFRFLPACDIKSGKLIYAEALMSGVAAIGSPKDKAILFDQLVDQVASGLAITGPDTRLAINLDFPTISQADFLDQLRNACDKQELDAKRVQIQLKEPELVTNEAGASVVSSCHSAGFHVAVDCFLGDDASFSILSHPHISTIKVDQSVTADIRECPIKQSFIKGLFSLSESLEKQLVISGVNSEEHVAVLAELGPRYFQGDFVGGPLAALELGDFRPAFASFTRVG</sequence>
<dbReference type="PROSITE" id="PS50883">
    <property type="entry name" value="EAL"/>
    <property type="match status" value="1"/>
</dbReference>
<dbReference type="PATRIC" id="fig|1288826.3.peg.3151"/>
<proteinExistence type="predicted"/>
<dbReference type="PANTHER" id="PTHR33121:SF79">
    <property type="entry name" value="CYCLIC DI-GMP PHOSPHODIESTERASE PDED-RELATED"/>
    <property type="match status" value="1"/>
</dbReference>
<evidence type="ECO:0000259" key="1">
    <source>
        <dbReference type="PROSITE" id="PS50883"/>
    </source>
</evidence>
<dbReference type="InterPro" id="IPR035919">
    <property type="entry name" value="EAL_sf"/>
</dbReference>
<feature type="domain" description="EAL" evidence="1">
    <location>
        <begin position="1"/>
        <end position="223"/>
    </location>
</feature>
<dbReference type="SUPFAM" id="SSF141868">
    <property type="entry name" value="EAL domain-like"/>
    <property type="match status" value="1"/>
</dbReference>
<dbReference type="eggNOG" id="COG5001">
    <property type="taxonomic scope" value="Bacteria"/>
</dbReference>
<dbReference type="PANTHER" id="PTHR33121">
    <property type="entry name" value="CYCLIC DI-GMP PHOSPHODIESTERASE PDEF"/>
    <property type="match status" value="1"/>
</dbReference>
<dbReference type="Gene3D" id="3.20.20.450">
    <property type="entry name" value="EAL domain"/>
    <property type="match status" value="1"/>
</dbReference>
<name>M7D136_9GAMM</name>
<dbReference type="Proteomes" id="UP000011960">
    <property type="component" value="Unassembled WGS sequence"/>
</dbReference>
<keyword evidence="3" id="KW-1185">Reference proteome</keyword>
<protein>
    <submittedName>
        <fullName evidence="2">Diguanylate cyclase/phosphodiesterase</fullName>
    </submittedName>
</protein>
<dbReference type="CDD" id="cd01948">
    <property type="entry name" value="EAL"/>
    <property type="match status" value="1"/>
</dbReference>
<dbReference type="AlphaFoldDB" id="M7D136"/>
<dbReference type="EMBL" id="APAT01000023">
    <property type="protein sequence ID" value="EMP54448.1"/>
    <property type="molecule type" value="Genomic_DNA"/>
</dbReference>
<evidence type="ECO:0000313" key="2">
    <source>
        <dbReference type="EMBL" id="EMP54448.1"/>
    </source>
</evidence>
<dbReference type="STRING" id="1288826.MSNKSG1_15861"/>
<organism evidence="2 3">
    <name type="scientific">Marinobacter santoriniensis NKSG1</name>
    <dbReference type="NCBI Taxonomy" id="1288826"/>
    <lineage>
        <taxon>Bacteria</taxon>
        <taxon>Pseudomonadati</taxon>
        <taxon>Pseudomonadota</taxon>
        <taxon>Gammaproteobacteria</taxon>
        <taxon>Pseudomonadales</taxon>
        <taxon>Marinobacteraceae</taxon>
        <taxon>Marinobacter</taxon>
    </lineage>
</organism>
<gene>
    <name evidence="2" type="ORF">MSNKSG1_15861</name>
</gene>
<evidence type="ECO:0000313" key="3">
    <source>
        <dbReference type="Proteomes" id="UP000011960"/>
    </source>
</evidence>
<dbReference type="InterPro" id="IPR050706">
    <property type="entry name" value="Cyclic-di-GMP_PDE-like"/>
</dbReference>
<reference evidence="2 3" key="1">
    <citation type="journal article" date="2013" name="Genome Announc.">
        <title>Genome Sequence of Hydrothermal Arsenic-Respiring Bacterium Marinobacter santoriniensis NKSG1T.</title>
        <authorList>
            <person name="Handley K.M."/>
            <person name="Upton M."/>
            <person name="Beatson S.A."/>
            <person name="Hery M."/>
            <person name="Lloyd J.R."/>
        </authorList>
    </citation>
    <scope>NUCLEOTIDE SEQUENCE [LARGE SCALE GENOMIC DNA]</scope>
    <source>
        <strain evidence="2 3">NKSG1</strain>
    </source>
</reference>
<dbReference type="GO" id="GO:0071111">
    <property type="term" value="F:cyclic-guanylate-specific phosphodiesterase activity"/>
    <property type="evidence" value="ECO:0007669"/>
    <property type="project" value="InterPro"/>
</dbReference>
<accession>M7D136</accession>
<dbReference type="InterPro" id="IPR001633">
    <property type="entry name" value="EAL_dom"/>
</dbReference>
<dbReference type="SMART" id="SM00052">
    <property type="entry name" value="EAL"/>
    <property type="match status" value="1"/>
</dbReference>